<evidence type="ECO:0000313" key="2">
    <source>
        <dbReference type="EMBL" id="SDI90285.1"/>
    </source>
</evidence>
<dbReference type="InterPro" id="IPR007345">
    <property type="entry name" value="Polysacch_pyruvyl_Trfase"/>
</dbReference>
<gene>
    <name evidence="2" type="ORF">SAMN05216588_12823</name>
</gene>
<dbReference type="EMBL" id="FNDG01000028">
    <property type="protein sequence ID" value="SDI90285.1"/>
    <property type="molecule type" value="Genomic_DNA"/>
</dbReference>
<accession>A0A1G8PDC4</accession>
<dbReference type="PANTHER" id="PTHR36836:SF1">
    <property type="entry name" value="COLANIC ACID BIOSYNTHESIS PROTEIN WCAK"/>
    <property type="match status" value="1"/>
</dbReference>
<dbReference type="PANTHER" id="PTHR36836">
    <property type="entry name" value="COLANIC ACID BIOSYNTHESIS PROTEIN WCAK"/>
    <property type="match status" value="1"/>
</dbReference>
<dbReference type="RefSeq" id="WP_084308597.1">
    <property type="nucleotide sequence ID" value="NZ_FNDG01000028.1"/>
</dbReference>
<name>A0A1G8PDC4_9GAMM</name>
<protein>
    <submittedName>
        <fullName evidence="2">Polysaccharide pyruvyl transferase family protein WcaK</fullName>
    </submittedName>
</protein>
<organism evidence="2 3">
    <name type="scientific">Phytopseudomonas flavescens</name>
    <dbReference type="NCBI Taxonomy" id="29435"/>
    <lineage>
        <taxon>Bacteria</taxon>
        <taxon>Pseudomonadati</taxon>
        <taxon>Pseudomonadota</taxon>
        <taxon>Gammaproteobacteria</taxon>
        <taxon>Pseudomonadales</taxon>
        <taxon>Pseudomonadaceae</taxon>
        <taxon>Phytopseudomonas</taxon>
    </lineage>
</organism>
<proteinExistence type="predicted"/>
<dbReference type="Proteomes" id="UP000198606">
    <property type="component" value="Unassembled WGS sequence"/>
</dbReference>
<evidence type="ECO:0000313" key="3">
    <source>
        <dbReference type="Proteomes" id="UP000198606"/>
    </source>
</evidence>
<dbReference type="AlphaFoldDB" id="A0A1G8PDC4"/>
<sequence length="360" mass="40579">MSIAQVRLKALLFNDTSSENHHGCQLVMRQIFTLAGQAGMDIQRSCPMHHDWQTDVDLQRDIRAADLCLVNGEGTMHDDAPLAMRYGALARYCRKHGIPCFLINSVWQNNDRLNADADCFTKLFVRDTMSKAALADVGVSADVVPDLTLSYRHTTSNDLRHGILVNGSVIDERLLEAWRTAKARRDLRYVSIRTLAPLQLGKGFDFYLRKNLRKRLKALRRIAASYFYCYPANLPAPLIDRLRWRHAVLSTHRFLALLGRSEGVITGRFHLVTLCLVTGTPFFALPSNTHKIEALLAHVGLAERLQPSYEQAVSAADKIAFSESELASIEVFLQEARMQAEAMFREMAQLVRAASTPDQR</sequence>
<reference evidence="2 3" key="1">
    <citation type="submission" date="2016-10" db="EMBL/GenBank/DDBJ databases">
        <authorList>
            <person name="de Groot N.N."/>
        </authorList>
    </citation>
    <scope>NUCLEOTIDE SEQUENCE [LARGE SCALE GENOMIC DNA]</scope>
    <source>
        <strain evidence="2 3">LMG 18387</strain>
    </source>
</reference>
<dbReference type="Pfam" id="PF04230">
    <property type="entry name" value="PS_pyruv_trans"/>
    <property type="match status" value="1"/>
</dbReference>
<dbReference type="GO" id="GO:0016740">
    <property type="term" value="F:transferase activity"/>
    <property type="evidence" value="ECO:0007669"/>
    <property type="project" value="UniProtKB-KW"/>
</dbReference>
<evidence type="ECO:0000259" key="1">
    <source>
        <dbReference type="Pfam" id="PF04230"/>
    </source>
</evidence>
<feature type="domain" description="Polysaccharide pyruvyl transferase" evidence="1">
    <location>
        <begin position="58"/>
        <end position="286"/>
    </location>
</feature>
<keyword evidence="2" id="KW-0808">Transferase</keyword>
<dbReference type="STRING" id="29435.SAMN05216588_12823"/>